<dbReference type="PRINTS" id="PR00385">
    <property type="entry name" value="P450"/>
</dbReference>
<keyword evidence="2" id="KW-0479">Metal-binding</keyword>
<dbReference type="PRINTS" id="PR00359">
    <property type="entry name" value="BP450"/>
</dbReference>
<keyword evidence="4" id="KW-1185">Reference proteome</keyword>
<dbReference type="PROSITE" id="PS00086">
    <property type="entry name" value="CYTOCHROME_P450"/>
    <property type="match status" value="1"/>
</dbReference>
<comment type="similarity">
    <text evidence="1 2">Belongs to the cytochrome P450 family.</text>
</comment>
<dbReference type="EMBL" id="JBHLWK010000015">
    <property type="protein sequence ID" value="MFC0205185.1"/>
    <property type="molecule type" value="Genomic_DNA"/>
</dbReference>
<accession>A0ABV6CXS2</accession>
<proteinExistence type="inferred from homology"/>
<keyword evidence="2" id="KW-0408">Iron</keyword>
<dbReference type="PANTHER" id="PTHR46696">
    <property type="entry name" value="P450, PUTATIVE (EUROFUNG)-RELATED"/>
    <property type="match status" value="1"/>
</dbReference>
<organism evidence="3 4">
    <name type="scientific">Novosphingobium soli</name>
    <dbReference type="NCBI Taxonomy" id="574956"/>
    <lineage>
        <taxon>Bacteria</taxon>
        <taxon>Pseudomonadati</taxon>
        <taxon>Pseudomonadota</taxon>
        <taxon>Alphaproteobacteria</taxon>
        <taxon>Sphingomonadales</taxon>
        <taxon>Sphingomonadaceae</taxon>
        <taxon>Novosphingobium</taxon>
    </lineage>
</organism>
<keyword evidence="2" id="KW-0503">Monooxygenase</keyword>
<keyword evidence="2" id="KW-0560">Oxidoreductase</keyword>
<evidence type="ECO:0000313" key="3">
    <source>
        <dbReference type="EMBL" id="MFC0205185.1"/>
    </source>
</evidence>
<dbReference type="InterPro" id="IPR002397">
    <property type="entry name" value="Cyt_P450_B"/>
</dbReference>
<evidence type="ECO:0000313" key="4">
    <source>
        <dbReference type="Proteomes" id="UP001589798"/>
    </source>
</evidence>
<evidence type="ECO:0000256" key="2">
    <source>
        <dbReference type="RuleBase" id="RU000461"/>
    </source>
</evidence>
<gene>
    <name evidence="3" type="ORF">ACFFJC_13005</name>
</gene>
<dbReference type="InterPro" id="IPR001128">
    <property type="entry name" value="Cyt_P450"/>
</dbReference>
<dbReference type="SUPFAM" id="SSF48264">
    <property type="entry name" value="Cytochrome P450"/>
    <property type="match status" value="1"/>
</dbReference>
<evidence type="ECO:0000256" key="1">
    <source>
        <dbReference type="ARBA" id="ARBA00010617"/>
    </source>
</evidence>
<reference evidence="3 4" key="1">
    <citation type="submission" date="2024-09" db="EMBL/GenBank/DDBJ databases">
        <authorList>
            <person name="Sun Q."/>
            <person name="Mori K."/>
        </authorList>
    </citation>
    <scope>NUCLEOTIDE SEQUENCE [LARGE SCALE GENOMIC DNA]</scope>
    <source>
        <strain evidence="3 4">CCM 7706</strain>
    </source>
</reference>
<dbReference type="Gene3D" id="1.10.630.10">
    <property type="entry name" value="Cytochrome P450"/>
    <property type="match status" value="1"/>
</dbReference>
<dbReference type="Proteomes" id="UP001589798">
    <property type="component" value="Unassembled WGS sequence"/>
</dbReference>
<comment type="caution">
    <text evidence="3">The sequence shown here is derived from an EMBL/GenBank/DDBJ whole genome shotgun (WGS) entry which is preliminary data.</text>
</comment>
<dbReference type="InterPro" id="IPR017972">
    <property type="entry name" value="Cyt_P450_CS"/>
</dbReference>
<keyword evidence="2" id="KW-0349">Heme</keyword>
<protein>
    <submittedName>
        <fullName evidence="3">Cytochrome P450</fullName>
    </submittedName>
</protein>
<dbReference type="RefSeq" id="WP_379487916.1">
    <property type="nucleotide sequence ID" value="NZ_JBHLWK010000015.1"/>
</dbReference>
<name>A0ABV6CXS2_9SPHN</name>
<dbReference type="PANTHER" id="PTHR46696:SF4">
    <property type="entry name" value="BIOTIN BIOSYNTHESIS CYTOCHROME P450"/>
    <property type="match status" value="1"/>
</dbReference>
<dbReference type="InterPro" id="IPR036396">
    <property type="entry name" value="Cyt_P450_sf"/>
</dbReference>
<dbReference type="Pfam" id="PF00067">
    <property type="entry name" value="p450"/>
    <property type="match status" value="1"/>
</dbReference>
<sequence length="424" mass="46980">MSDRPDYPDFYSDPEVIDRPREFFADLRSRSPVLREGYHGSLIVSGYEEANEVLTRRDGTFSSLVSVLGPLPGLPFAPEGDDIGAQLEAHRETLPWSAHLVCFDGEDHVRHRALLTSLLTFKRLKANEAYLRDLVNRLIDGFSAAGGCEVVTQFAHATSTYAISDIMGIPMDDRAELLDLLGAPPSQIDGDAAHKVGPDPLVFLKDRFDRYILDRQAQPRGDLLSDLANARFKDGTVPPYERLSELARFLFGAGQDTTSRLIAMAVRVLGDRPDLQAQLRAEPARIGDFIEETLRIDPPVKAIYRVARRTTTIGDVDVPAGTVVNVSLTGASNDPRHFAEPDSFDMDRAALRDHMAFSRGGHACMGAPLARLEARVAIEELLARTSEIRISEPHHGPPEARRYAFEPTYSFRNIARLHIAFDPA</sequence>